<evidence type="ECO:0000259" key="5">
    <source>
        <dbReference type="PROSITE" id="PS50931"/>
    </source>
</evidence>
<dbReference type="GO" id="GO:0003700">
    <property type="term" value="F:DNA-binding transcription factor activity"/>
    <property type="evidence" value="ECO:0007669"/>
    <property type="project" value="InterPro"/>
</dbReference>
<dbReference type="GO" id="GO:0003677">
    <property type="term" value="F:DNA binding"/>
    <property type="evidence" value="ECO:0007669"/>
    <property type="project" value="UniProtKB-KW"/>
</dbReference>
<dbReference type="Pfam" id="PF03466">
    <property type="entry name" value="LysR_substrate"/>
    <property type="match status" value="1"/>
</dbReference>
<dbReference type="EMBL" id="CP018762">
    <property type="protein sequence ID" value="APZ35371.1"/>
    <property type="molecule type" value="Genomic_DNA"/>
</dbReference>
<dbReference type="AlphaFoldDB" id="A0A1P8UB75"/>
<dbReference type="CDD" id="cd08414">
    <property type="entry name" value="PBP2_LTTR_aromatics_like"/>
    <property type="match status" value="1"/>
</dbReference>
<accession>A0A1P8UB75</accession>
<dbReference type="InterPro" id="IPR036390">
    <property type="entry name" value="WH_DNA-bd_sf"/>
</dbReference>
<dbReference type="FunFam" id="1.10.10.10:FF:000001">
    <property type="entry name" value="LysR family transcriptional regulator"/>
    <property type="match status" value="1"/>
</dbReference>
<dbReference type="RefSeq" id="WP_076691740.1">
    <property type="nucleotide sequence ID" value="NZ_CP018762.1"/>
</dbReference>
<dbReference type="Proteomes" id="UP000187185">
    <property type="component" value="Chromosome"/>
</dbReference>
<dbReference type="KEGG" id="maur:BOH66_14785"/>
<dbReference type="PRINTS" id="PR00039">
    <property type="entry name" value="HTHLYSR"/>
</dbReference>
<evidence type="ECO:0000256" key="3">
    <source>
        <dbReference type="ARBA" id="ARBA00023125"/>
    </source>
</evidence>
<keyword evidence="4" id="KW-0804">Transcription</keyword>
<organism evidence="6 7">
    <name type="scientific">Microbacterium aurum</name>
    <dbReference type="NCBI Taxonomy" id="36805"/>
    <lineage>
        <taxon>Bacteria</taxon>
        <taxon>Bacillati</taxon>
        <taxon>Actinomycetota</taxon>
        <taxon>Actinomycetes</taxon>
        <taxon>Micrococcales</taxon>
        <taxon>Microbacteriaceae</taxon>
        <taxon>Microbacterium</taxon>
    </lineage>
</organism>
<dbReference type="PROSITE" id="PS50931">
    <property type="entry name" value="HTH_LYSR"/>
    <property type="match status" value="1"/>
</dbReference>
<dbReference type="PANTHER" id="PTHR30346">
    <property type="entry name" value="TRANSCRIPTIONAL DUAL REGULATOR HCAR-RELATED"/>
    <property type="match status" value="1"/>
</dbReference>
<dbReference type="InterPro" id="IPR000847">
    <property type="entry name" value="LysR_HTH_N"/>
</dbReference>
<evidence type="ECO:0000256" key="4">
    <source>
        <dbReference type="ARBA" id="ARBA00023163"/>
    </source>
</evidence>
<evidence type="ECO:0000256" key="2">
    <source>
        <dbReference type="ARBA" id="ARBA00023015"/>
    </source>
</evidence>
<gene>
    <name evidence="6" type="ORF">BOH66_14785</name>
</gene>
<feature type="domain" description="HTH lysR-type" evidence="5">
    <location>
        <begin position="1"/>
        <end position="58"/>
    </location>
</feature>
<dbReference type="Pfam" id="PF00126">
    <property type="entry name" value="HTH_1"/>
    <property type="match status" value="1"/>
</dbReference>
<dbReference type="SUPFAM" id="SSF53850">
    <property type="entry name" value="Periplasmic binding protein-like II"/>
    <property type="match status" value="1"/>
</dbReference>
<dbReference type="InterPro" id="IPR005119">
    <property type="entry name" value="LysR_subst-bd"/>
</dbReference>
<proteinExistence type="inferred from homology"/>
<comment type="similarity">
    <text evidence="1">Belongs to the LysR transcriptional regulatory family.</text>
</comment>
<evidence type="ECO:0000256" key="1">
    <source>
        <dbReference type="ARBA" id="ARBA00009437"/>
    </source>
</evidence>
<dbReference type="InterPro" id="IPR036388">
    <property type="entry name" value="WH-like_DNA-bd_sf"/>
</dbReference>
<dbReference type="GO" id="GO:0032993">
    <property type="term" value="C:protein-DNA complex"/>
    <property type="evidence" value="ECO:0007669"/>
    <property type="project" value="TreeGrafter"/>
</dbReference>
<evidence type="ECO:0000313" key="7">
    <source>
        <dbReference type="Proteomes" id="UP000187185"/>
    </source>
</evidence>
<dbReference type="OrthoDB" id="3636008at2"/>
<protein>
    <submittedName>
        <fullName evidence="6">LysR family transcriptional regulator</fullName>
    </submittedName>
</protein>
<dbReference type="SUPFAM" id="SSF46785">
    <property type="entry name" value="Winged helix' DNA-binding domain"/>
    <property type="match status" value="1"/>
</dbReference>
<sequence length="305" mass="32869">MEVHQARAFLAVAEELHFGRAAQRLHMTQPPLSRLIRGLEEELGAELFDRSPRRVVLTPVGEALVDPARELVMQSERMPLLARRAQRGETGRVRVGFSGASVNAVVSALARCVRQKRPELALELYGSQLSEPGMERLRSGDLDALVGRWDHLPSGIDSCVMAEEELFVALAEDHPLAAKSSVRPADLAEEPWIVLPGGTSATLSARLQQLGRVGGFAPRVVQVAADSATQLLLVDAGLGSALIFSGVRENFPAHSVVFRPLQPGLGAVEVRLAWRRDHVSPALASLVDIAQCFPRAGSARSSAIP</sequence>
<reference evidence="6 7" key="1">
    <citation type="submission" date="2016-12" db="EMBL/GenBank/DDBJ databases">
        <title>Complete genome sequence of Microbacterium aurum KACC 15219.</title>
        <authorList>
            <person name="Jung Y."/>
            <person name="Shin J.-H."/>
            <person name="Lee Y.-J."/>
            <person name="Yi H."/>
            <person name="Bahn Y.-S."/>
            <person name="Kim J.F."/>
            <person name="Lee D.-W."/>
        </authorList>
    </citation>
    <scope>NUCLEOTIDE SEQUENCE [LARGE SCALE GENOMIC DNA]</scope>
    <source>
        <strain evidence="6 7">KACC 15219</strain>
    </source>
</reference>
<dbReference type="Gene3D" id="3.40.190.10">
    <property type="entry name" value="Periplasmic binding protein-like II"/>
    <property type="match status" value="2"/>
</dbReference>
<dbReference type="PANTHER" id="PTHR30346:SF0">
    <property type="entry name" value="HCA OPERON TRANSCRIPTIONAL ACTIVATOR HCAR"/>
    <property type="match status" value="1"/>
</dbReference>
<keyword evidence="3" id="KW-0238">DNA-binding</keyword>
<name>A0A1P8UB75_9MICO</name>
<dbReference type="Gene3D" id="1.10.10.10">
    <property type="entry name" value="Winged helix-like DNA-binding domain superfamily/Winged helix DNA-binding domain"/>
    <property type="match status" value="1"/>
</dbReference>
<evidence type="ECO:0000313" key="6">
    <source>
        <dbReference type="EMBL" id="APZ35371.1"/>
    </source>
</evidence>
<keyword evidence="7" id="KW-1185">Reference proteome</keyword>
<keyword evidence="2" id="KW-0805">Transcription regulation</keyword>
<dbReference type="STRING" id="36805.BOH66_14785"/>